<gene>
    <name evidence="1" type="ORF">CALMAC_LOCUS3684</name>
</gene>
<evidence type="ECO:0000313" key="2">
    <source>
        <dbReference type="Proteomes" id="UP000410492"/>
    </source>
</evidence>
<keyword evidence="2" id="KW-1185">Reference proteome</keyword>
<sequence length="102" mass="11563">MRMCVRITCLKHSTFLMRHYTLPPLGKCGKKSFPTKKHMKTQSSRALSNSYLNGRLSMNSSFSRYSFRTFNRTKMKSVSADTEISAGLSCSDLLPPIQSFIS</sequence>
<reference evidence="1 2" key="1">
    <citation type="submission" date="2019-01" db="EMBL/GenBank/DDBJ databases">
        <authorList>
            <person name="Sayadi A."/>
        </authorList>
    </citation>
    <scope>NUCLEOTIDE SEQUENCE [LARGE SCALE GENOMIC DNA]</scope>
</reference>
<dbReference type="Proteomes" id="UP000410492">
    <property type="component" value="Unassembled WGS sequence"/>
</dbReference>
<proteinExistence type="predicted"/>
<name>A0A653BTT4_CALMS</name>
<protein>
    <submittedName>
        <fullName evidence="1">Uncharacterized protein</fullName>
    </submittedName>
</protein>
<accession>A0A653BTT4</accession>
<dbReference type="EMBL" id="CAACVG010005140">
    <property type="protein sequence ID" value="VEN38985.1"/>
    <property type="molecule type" value="Genomic_DNA"/>
</dbReference>
<dbReference type="AlphaFoldDB" id="A0A653BTT4"/>
<organism evidence="1 2">
    <name type="scientific">Callosobruchus maculatus</name>
    <name type="common">Southern cowpea weevil</name>
    <name type="synonym">Pulse bruchid</name>
    <dbReference type="NCBI Taxonomy" id="64391"/>
    <lineage>
        <taxon>Eukaryota</taxon>
        <taxon>Metazoa</taxon>
        <taxon>Ecdysozoa</taxon>
        <taxon>Arthropoda</taxon>
        <taxon>Hexapoda</taxon>
        <taxon>Insecta</taxon>
        <taxon>Pterygota</taxon>
        <taxon>Neoptera</taxon>
        <taxon>Endopterygota</taxon>
        <taxon>Coleoptera</taxon>
        <taxon>Polyphaga</taxon>
        <taxon>Cucujiformia</taxon>
        <taxon>Chrysomeloidea</taxon>
        <taxon>Chrysomelidae</taxon>
        <taxon>Bruchinae</taxon>
        <taxon>Bruchini</taxon>
        <taxon>Callosobruchus</taxon>
    </lineage>
</organism>
<dbReference type="OrthoDB" id="10443709at2759"/>
<evidence type="ECO:0000313" key="1">
    <source>
        <dbReference type="EMBL" id="VEN38985.1"/>
    </source>
</evidence>